<reference evidence="9" key="1">
    <citation type="submission" date="2013-04" db="EMBL/GenBank/DDBJ databases">
        <authorList>
            <person name="Qu J."/>
            <person name="Murali S.C."/>
            <person name="Bandaranaike D."/>
            <person name="Bellair M."/>
            <person name="Blankenburg K."/>
            <person name="Chao H."/>
            <person name="Dinh H."/>
            <person name="Doddapaneni H."/>
            <person name="Downs B."/>
            <person name="Dugan-Rocha S."/>
            <person name="Elkadiri S."/>
            <person name="Gnanaolivu R.D."/>
            <person name="Hernandez B."/>
            <person name="Javaid M."/>
            <person name="Jayaseelan J.C."/>
            <person name="Lee S."/>
            <person name="Li M."/>
            <person name="Ming W."/>
            <person name="Munidasa M."/>
            <person name="Muniz J."/>
            <person name="Nguyen L."/>
            <person name="Ongeri F."/>
            <person name="Osuji N."/>
            <person name="Pu L.-L."/>
            <person name="Puazo M."/>
            <person name="Qu C."/>
            <person name="Quiroz J."/>
            <person name="Raj R."/>
            <person name="Weissenberger G."/>
            <person name="Xin Y."/>
            <person name="Zou X."/>
            <person name="Han Y."/>
            <person name="Richards S."/>
            <person name="Worley K."/>
            <person name="Muzny D."/>
            <person name="Gibbs R."/>
        </authorList>
    </citation>
    <scope>NUCLEOTIDE SEQUENCE</scope>
    <source>
        <strain evidence="9">Sampled in the wild</strain>
    </source>
</reference>
<organism evidence="9 10">
    <name type="scientific">Ladona fulva</name>
    <name type="common">Scarce chaser dragonfly</name>
    <name type="synonym">Libellula fulva</name>
    <dbReference type="NCBI Taxonomy" id="123851"/>
    <lineage>
        <taxon>Eukaryota</taxon>
        <taxon>Metazoa</taxon>
        <taxon>Ecdysozoa</taxon>
        <taxon>Arthropoda</taxon>
        <taxon>Hexapoda</taxon>
        <taxon>Insecta</taxon>
        <taxon>Pterygota</taxon>
        <taxon>Palaeoptera</taxon>
        <taxon>Odonata</taxon>
        <taxon>Epiprocta</taxon>
        <taxon>Anisoptera</taxon>
        <taxon>Libelluloidea</taxon>
        <taxon>Libellulidae</taxon>
        <taxon>Ladona</taxon>
    </lineage>
</organism>
<evidence type="ECO:0000256" key="3">
    <source>
        <dbReference type="ARBA" id="ARBA00022771"/>
    </source>
</evidence>
<feature type="compositionally biased region" description="Low complexity" evidence="7">
    <location>
        <begin position="222"/>
        <end position="231"/>
    </location>
</feature>
<keyword evidence="5" id="KW-0175">Coiled coil</keyword>
<evidence type="ECO:0000313" key="10">
    <source>
        <dbReference type="Proteomes" id="UP000792457"/>
    </source>
</evidence>
<feature type="domain" description="C2HC/C3H-type" evidence="8">
    <location>
        <begin position="20"/>
        <end position="49"/>
    </location>
</feature>
<feature type="compositionally biased region" description="Basic and acidic residues" evidence="7">
    <location>
        <begin position="1667"/>
        <end position="1678"/>
    </location>
</feature>
<keyword evidence="3 6" id="KW-0863">Zinc-finger</keyword>
<feature type="region of interest" description="Disordered" evidence="7">
    <location>
        <begin position="1479"/>
        <end position="1513"/>
    </location>
</feature>
<dbReference type="InterPro" id="IPR049899">
    <property type="entry name" value="Znf_C2HC_C3H"/>
</dbReference>
<dbReference type="PROSITE" id="PS52027">
    <property type="entry name" value="ZF_C2HC_C3H"/>
    <property type="match status" value="1"/>
</dbReference>
<feature type="region of interest" description="Disordered" evidence="7">
    <location>
        <begin position="1756"/>
        <end position="1805"/>
    </location>
</feature>
<feature type="region of interest" description="Disordered" evidence="7">
    <location>
        <begin position="759"/>
        <end position="778"/>
    </location>
</feature>
<comment type="caution">
    <text evidence="9">The sequence shown here is derived from an EMBL/GenBank/DDBJ whole genome shotgun (WGS) entry which is preliminary data.</text>
</comment>
<comment type="similarity">
    <text evidence="1">Belongs to the ZC2HC1 family.</text>
</comment>
<feature type="compositionally biased region" description="Basic and acidic residues" evidence="7">
    <location>
        <begin position="1488"/>
        <end position="1507"/>
    </location>
</feature>
<dbReference type="InterPro" id="IPR026104">
    <property type="entry name" value="ZNF_C2HC_dom_1C"/>
</dbReference>
<evidence type="ECO:0000256" key="6">
    <source>
        <dbReference type="PROSITE-ProRule" id="PRU01371"/>
    </source>
</evidence>
<feature type="region of interest" description="Disordered" evidence="7">
    <location>
        <begin position="1855"/>
        <end position="1894"/>
    </location>
</feature>
<keyword evidence="10" id="KW-1185">Reference proteome</keyword>
<keyword evidence="4" id="KW-0862">Zinc</keyword>
<dbReference type="EMBL" id="KZ309403">
    <property type="protein sequence ID" value="KAG8238648.1"/>
    <property type="molecule type" value="Genomic_DNA"/>
</dbReference>
<feature type="region of interest" description="Disordered" evidence="7">
    <location>
        <begin position="1534"/>
        <end position="1575"/>
    </location>
</feature>
<evidence type="ECO:0000256" key="2">
    <source>
        <dbReference type="ARBA" id="ARBA00022723"/>
    </source>
</evidence>
<feature type="compositionally biased region" description="Basic and acidic residues" evidence="7">
    <location>
        <begin position="1765"/>
        <end position="1774"/>
    </location>
</feature>
<accession>A0A8K0KUX6</accession>
<feature type="compositionally biased region" description="Basic and acidic residues" evidence="7">
    <location>
        <begin position="1545"/>
        <end position="1567"/>
    </location>
</feature>
<feature type="compositionally biased region" description="Basic and acidic residues" evidence="7">
    <location>
        <begin position="1785"/>
        <end position="1795"/>
    </location>
</feature>
<name>A0A8K0KUX6_LADFU</name>
<feature type="compositionally biased region" description="Polar residues" evidence="7">
    <location>
        <begin position="387"/>
        <end position="416"/>
    </location>
</feature>
<feature type="region of interest" description="Disordered" evidence="7">
    <location>
        <begin position="218"/>
        <end position="275"/>
    </location>
</feature>
<dbReference type="PANTHER" id="PTHR14649">
    <property type="entry name" value="ZINC FINGER C2HC DOMAIN-CONTAINING PROTEIN 1C"/>
    <property type="match status" value="1"/>
</dbReference>
<dbReference type="OrthoDB" id="10066537at2759"/>
<evidence type="ECO:0000256" key="7">
    <source>
        <dbReference type="SAM" id="MobiDB-lite"/>
    </source>
</evidence>
<evidence type="ECO:0000256" key="5">
    <source>
        <dbReference type="ARBA" id="ARBA00023054"/>
    </source>
</evidence>
<feature type="region of interest" description="Disordered" evidence="7">
    <location>
        <begin position="1648"/>
        <end position="1687"/>
    </location>
</feature>
<dbReference type="GO" id="GO:0008270">
    <property type="term" value="F:zinc ion binding"/>
    <property type="evidence" value="ECO:0007669"/>
    <property type="project" value="UniProtKB-KW"/>
</dbReference>
<proteinExistence type="inferred from homology"/>
<gene>
    <name evidence="9" type="ORF">J437_LFUL018594</name>
</gene>
<protein>
    <recommendedName>
        <fullName evidence="8">C2HC/C3H-type domain-containing protein</fullName>
    </recommendedName>
</protein>
<feature type="region of interest" description="Disordered" evidence="7">
    <location>
        <begin position="77"/>
        <end position="126"/>
    </location>
</feature>
<keyword evidence="2" id="KW-0479">Metal-binding</keyword>
<sequence length="1930" mass="217497">MSELGSSIRPSLEENEEPPILIPCTVCGRTFKSESLKKHQVVCQKNATKKRKVFDSMKQRIQGTELAEYISVPVPLPKPKVSVHKGGNKPKIGETSHNTNTPSSSERSRPVVRSNSVSTSTPSRGVGAAFKEERCPHCDRTFGWKAFSRHEEWCREHKTRVAQSQSPAAVLKAKEMLEARIKLKRPTNREKYAHGAGVIGVSPMLHSYHKSTVMDVHHQKISSPKSTVSSSNKENRNKSTPKTSTVSCPGFGTTRQQQVTRKVSAPVKREPSPQKEITHIINPPWDLNISNEEVEESKESSSDSRNRIECQECCDEPFKLGSNEVDLVSDYSDKRVSIGTKGILSAQDLVLENGELKPSKIEEKVDKFDKKTVIIEHGRKDGFKCSSLPSQERNYSTNVSNNQENDINDSSIGSMSDTDHAKISEDCQSGFDYSNSRTQILRINDLDESPQSVESLSKEIFNHQDQRDINQSNIHDDREGMLKFQILELSHGSNDEKQAADGKKRQMNENIKTQQAELIDPIKSRTKKGNTLINPVRDFNAKLSNELFETISNEDNGNISTNKLKEKSKKKIKSLGPGVRSLEQVDRASFNEVSMLMETNPDTFRNHSLASWKNVSGSNCSFKETAEVDKSVVEGFKHLTESQKPMEKDTAYIKNELSTFSPKNINKVDNQVSVTDVREGDVGSKGKRSRLPVPLPKHCIDRTFPTCNASLHAKDHIILVDNGQKSSSDDFKTKYQLNNTFILSDFEKPTEFGMNYLSDDQTPENQSNSFESSCSGTSPEIRKGIILKCYPEDYELEDIEESSDQPIEISSSACAELNECHHCFNEAIICAIERRKNSLKEEREDYLTMSLSRESSINEVVSYKFTNLSKTWQRCKRTNVNDVTTDCSKLFHVNNDQSCAKLMEVRKEGTINPNLEGELTTCSYMLPNENDGDNNFSLSDNFNKDDTPLVLEDLSTEMPNPCKQQSTGMLTNDTYILSTAIKKSGERILDVTERSQACEDKILLLERLNSDATKNLNCLYGRKEENESAGNETVSDENQICDPKKFLLNPFSSTTQNLKTISTKGERFRLKSTCKNFIDKSYEREAKENFDSAKRIFCKTEERNELTEKVKSHLNLVRDDLVTDSSVDDIDIINPHVKNSSCYYEKTEESGNFSSIDESIHDYDNVSNKGSPRSKCFPSQKVSLPSVGQKIKHRISYSPRLKYIVGKYSPLPLESSSEGNMGSGNSNGDVLSAERSTTNNILLKSEDEKAILKRKLCGKVFQSPCSEKVENSLKDEKSDSYEASEKCLSPRPIFPTIRTSGERDILSNQMEWLSLVQKFHEQGSNTAESNVDIQKLADCLSLRVCKPFHYCQPNENVQKRIGKQEKLSTCNSIVGKVSNHIETSGLLKNSLSKEETVTEGNQFSLLQRKLAEDRVRKRLAKKRVQSPEKNYRSHCLPRINSPVTPEYLSKKELKSTSHKQLLPTIHLSTNYEIKVRSCQSSPSVSDLHLPKSSEDDRRADSPMEKPSFRLSTYDPFSKAEMQLRELLSDGYESQNPKILLSSPLDEDKKKQVPDNHNSHSSHTDSSHKNGNLHLHNILNNPKQAKEDVLPDMFTETSTQLHFEMPNLMRGREETVMTKRRAMKPTALNMGIDLNPSARENPSMRRNYMSKPGDEKFDSSQEYISSPKDLEGESFERSHSTNSNINMDSGDHLDIESIHQSINLVALGLSNLSTNSNESLVDVDNNNAVSGEKTLAQQTIDVDSSGNRIPVDQKLVLSSHKTHPHSPGESDGDAKRIRRRKRRGKILPEGEAREDISSPESLEVSRKESFGYGQKKSFLTLGFQVVNYCSHHIRKTLNRPSFRAVEDCKRAINKGFDNHQHQNSSEGENDHADEWSEDEDSKKRSSNWKPDPPVIDSTDSKLAKFCHECGSKYPLTQARFCCVCGARRLAV</sequence>
<evidence type="ECO:0000256" key="4">
    <source>
        <dbReference type="ARBA" id="ARBA00022833"/>
    </source>
</evidence>
<reference evidence="9" key="2">
    <citation type="submission" date="2017-10" db="EMBL/GenBank/DDBJ databases">
        <title>Ladona fulva Genome sequencing and assembly.</title>
        <authorList>
            <person name="Murali S."/>
            <person name="Richards S."/>
            <person name="Bandaranaike D."/>
            <person name="Bellair M."/>
            <person name="Blankenburg K."/>
            <person name="Chao H."/>
            <person name="Dinh H."/>
            <person name="Doddapaneni H."/>
            <person name="Dugan-Rocha S."/>
            <person name="Elkadiri S."/>
            <person name="Gnanaolivu R."/>
            <person name="Hernandez B."/>
            <person name="Skinner E."/>
            <person name="Javaid M."/>
            <person name="Lee S."/>
            <person name="Li M."/>
            <person name="Ming W."/>
            <person name="Munidasa M."/>
            <person name="Muniz J."/>
            <person name="Nguyen L."/>
            <person name="Hughes D."/>
            <person name="Osuji N."/>
            <person name="Pu L.-L."/>
            <person name="Puazo M."/>
            <person name="Qu C."/>
            <person name="Quiroz J."/>
            <person name="Raj R."/>
            <person name="Weissenberger G."/>
            <person name="Xin Y."/>
            <person name="Zou X."/>
            <person name="Han Y."/>
            <person name="Worley K."/>
            <person name="Muzny D."/>
            <person name="Gibbs R."/>
        </authorList>
    </citation>
    <scope>NUCLEOTIDE SEQUENCE</scope>
    <source>
        <strain evidence="9">Sampled in the wild</strain>
    </source>
</reference>
<evidence type="ECO:0000256" key="1">
    <source>
        <dbReference type="ARBA" id="ARBA00010843"/>
    </source>
</evidence>
<feature type="region of interest" description="Disordered" evidence="7">
    <location>
        <begin position="384"/>
        <end position="418"/>
    </location>
</feature>
<evidence type="ECO:0000259" key="8">
    <source>
        <dbReference type="PROSITE" id="PS52027"/>
    </source>
</evidence>
<feature type="compositionally biased region" description="Polar residues" evidence="7">
    <location>
        <begin position="238"/>
        <end position="261"/>
    </location>
</feature>
<evidence type="ECO:0000313" key="9">
    <source>
        <dbReference type="EMBL" id="KAG8238648.1"/>
    </source>
</evidence>
<feature type="compositionally biased region" description="Low complexity" evidence="7">
    <location>
        <begin position="101"/>
        <end position="123"/>
    </location>
</feature>
<dbReference type="PANTHER" id="PTHR14649:SF1">
    <property type="entry name" value="ZINC FINGER C2HC DOMAIN-CONTAINING PROTEIN 1C"/>
    <property type="match status" value="1"/>
</dbReference>
<dbReference type="Proteomes" id="UP000792457">
    <property type="component" value="Unassembled WGS sequence"/>
</dbReference>
<feature type="compositionally biased region" description="Basic residues" evidence="7">
    <location>
        <begin position="1775"/>
        <end position="1784"/>
    </location>
</feature>
<dbReference type="Gene3D" id="3.30.160.60">
    <property type="entry name" value="Classic Zinc Finger"/>
    <property type="match status" value="1"/>
</dbReference>
<dbReference type="Pfam" id="PF13913">
    <property type="entry name" value="zf-C2HC_2"/>
    <property type="match status" value="2"/>
</dbReference>